<proteinExistence type="predicted"/>
<feature type="compositionally biased region" description="Basic and acidic residues" evidence="1">
    <location>
        <begin position="67"/>
        <end position="83"/>
    </location>
</feature>
<reference evidence="2" key="2">
    <citation type="journal article" date="2023" name="IMA Fungus">
        <title>Comparative genomic study of the Penicillium genus elucidates a diverse pangenome and 15 lateral gene transfer events.</title>
        <authorList>
            <person name="Petersen C."/>
            <person name="Sorensen T."/>
            <person name="Nielsen M.R."/>
            <person name="Sondergaard T.E."/>
            <person name="Sorensen J.L."/>
            <person name="Fitzpatrick D.A."/>
            <person name="Frisvad J.C."/>
            <person name="Nielsen K.L."/>
        </authorList>
    </citation>
    <scope>NUCLEOTIDE SEQUENCE</scope>
    <source>
        <strain evidence="2">IBT 29495</strain>
    </source>
</reference>
<evidence type="ECO:0000256" key="1">
    <source>
        <dbReference type="SAM" id="MobiDB-lite"/>
    </source>
</evidence>
<feature type="region of interest" description="Disordered" evidence="1">
    <location>
        <begin position="56"/>
        <end position="83"/>
    </location>
</feature>
<sequence length="83" mass="9551">MNELGKDKNKETTSSPLPKDLQDLVDKQEEDREIRADYENSWTETSLDQAFSKRLDDVSTKSGSTLDKTKDQLLDKGMEKKKQ</sequence>
<reference evidence="2" key="1">
    <citation type="submission" date="2022-12" db="EMBL/GenBank/DDBJ databases">
        <authorList>
            <person name="Petersen C."/>
        </authorList>
    </citation>
    <scope>NUCLEOTIDE SEQUENCE</scope>
    <source>
        <strain evidence="2">IBT 29495</strain>
    </source>
</reference>
<organism evidence="2 3">
    <name type="scientific">Penicillium fimorum</name>
    <dbReference type="NCBI Taxonomy" id="1882269"/>
    <lineage>
        <taxon>Eukaryota</taxon>
        <taxon>Fungi</taxon>
        <taxon>Dikarya</taxon>
        <taxon>Ascomycota</taxon>
        <taxon>Pezizomycotina</taxon>
        <taxon>Eurotiomycetes</taxon>
        <taxon>Eurotiomycetidae</taxon>
        <taxon>Eurotiales</taxon>
        <taxon>Aspergillaceae</taxon>
        <taxon>Penicillium</taxon>
    </lineage>
</organism>
<dbReference type="AlphaFoldDB" id="A0A9X0C607"/>
<evidence type="ECO:0000313" key="2">
    <source>
        <dbReference type="EMBL" id="KAJ5503539.1"/>
    </source>
</evidence>
<feature type="compositionally biased region" description="Basic and acidic residues" evidence="1">
    <location>
        <begin position="1"/>
        <end position="11"/>
    </location>
</feature>
<feature type="compositionally biased region" description="Basic and acidic residues" evidence="1">
    <location>
        <begin position="20"/>
        <end position="30"/>
    </location>
</feature>
<name>A0A9X0C607_9EURO</name>
<keyword evidence="3" id="KW-1185">Reference proteome</keyword>
<comment type="caution">
    <text evidence="2">The sequence shown here is derived from an EMBL/GenBank/DDBJ whole genome shotgun (WGS) entry which is preliminary data.</text>
</comment>
<dbReference type="EMBL" id="JAPWDS010000003">
    <property type="protein sequence ID" value="KAJ5503539.1"/>
    <property type="molecule type" value="Genomic_DNA"/>
</dbReference>
<protein>
    <submittedName>
        <fullName evidence="2">Uncharacterized protein</fullName>
    </submittedName>
</protein>
<evidence type="ECO:0000313" key="3">
    <source>
        <dbReference type="Proteomes" id="UP001149954"/>
    </source>
</evidence>
<accession>A0A9X0C607</accession>
<dbReference type="Proteomes" id="UP001149954">
    <property type="component" value="Unassembled WGS sequence"/>
</dbReference>
<gene>
    <name evidence="2" type="ORF">N7463_006413</name>
</gene>
<feature type="region of interest" description="Disordered" evidence="1">
    <location>
        <begin position="1"/>
        <end position="30"/>
    </location>
</feature>
<dbReference type="OrthoDB" id="4496885at2759"/>